<dbReference type="Proteomes" id="UP001201273">
    <property type="component" value="Unassembled WGS sequence"/>
</dbReference>
<dbReference type="InterPro" id="IPR004358">
    <property type="entry name" value="Sig_transdc_His_kin-like_C"/>
</dbReference>
<evidence type="ECO:0000256" key="5">
    <source>
        <dbReference type="ARBA" id="ARBA00022741"/>
    </source>
</evidence>
<keyword evidence="15" id="KW-1185">Reference proteome</keyword>
<dbReference type="SUPFAM" id="SSF55785">
    <property type="entry name" value="PYP-like sensor domain (PAS domain)"/>
    <property type="match status" value="1"/>
</dbReference>
<dbReference type="InterPro" id="IPR036097">
    <property type="entry name" value="HisK_dim/P_sf"/>
</dbReference>
<evidence type="ECO:0000256" key="10">
    <source>
        <dbReference type="SAM" id="Phobius"/>
    </source>
</evidence>
<evidence type="ECO:0000256" key="8">
    <source>
        <dbReference type="ARBA" id="ARBA00023012"/>
    </source>
</evidence>
<organism evidence="14 15">
    <name type="scientific">Motilimonas cestriensis</name>
    <dbReference type="NCBI Taxonomy" id="2742685"/>
    <lineage>
        <taxon>Bacteria</taxon>
        <taxon>Pseudomonadati</taxon>
        <taxon>Pseudomonadota</taxon>
        <taxon>Gammaproteobacteria</taxon>
        <taxon>Alteromonadales</taxon>
        <taxon>Alteromonadales genera incertae sedis</taxon>
        <taxon>Motilimonas</taxon>
    </lineage>
</organism>
<feature type="coiled-coil region" evidence="9">
    <location>
        <begin position="358"/>
        <end position="406"/>
    </location>
</feature>
<evidence type="ECO:0000259" key="13">
    <source>
        <dbReference type="PROSITE" id="PS50113"/>
    </source>
</evidence>
<keyword evidence="8" id="KW-0902">Two-component regulatory system</keyword>
<evidence type="ECO:0000256" key="4">
    <source>
        <dbReference type="ARBA" id="ARBA00022679"/>
    </source>
</evidence>
<dbReference type="PROSITE" id="PS50109">
    <property type="entry name" value="HIS_KIN"/>
    <property type="match status" value="1"/>
</dbReference>
<dbReference type="SMART" id="SM00387">
    <property type="entry name" value="HATPase_c"/>
    <property type="match status" value="1"/>
</dbReference>
<evidence type="ECO:0000259" key="12">
    <source>
        <dbReference type="PROSITE" id="PS50112"/>
    </source>
</evidence>
<feature type="transmembrane region" description="Helical" evidence="10">
    <location>
        <begin position="154"/>
        <end position="179"/>
    </location>
</feature>
<feature type="domain" description="PAS" evidence="12">
    <location>
        <begin position="248"/>
        <end position="319"/>
    </location>
</feature>
<dbReference type="CDD" id="cd00130">
    <property type="entry name" value="PAS"/>
    <property type="match status" value="1"/>
</dbReference>
<evidence type="ECO:0000256" key="9">
    <source>
        <dbReference type="SAM" id="Coils"/>
    </source>
</evidence>
<dbReference type="SUPFAM" id="SSF47384">
    <property type="entry name" value="Homodimeric domain of signal transducing histidine kinase"/>
    <property type="match status" value="1"/>
</dbReference>
<keyword evidence="4" id="KW-0808">Transferase</keyword>
<dbReference type="Gene3D" id="3.30.565.10">
    <property type="entry name" value="Histidine kinase-like ATPase, C-terminal domain"/>
    <property type="match status" value="1"/>
</dbReference>
<dbReference type="PROSITE" id="PS50113">
    <property type="entry name" value="PAC"/>
    <property type="match status" value="1"/>
</dbReference>
<dbReference type="PRINTS" id="PR00344">
    <property type="entry name" value="BCTRLSENSOR"/>
</dbReference>
<dbReference type="InterPro" id="IPR005467">
    <property type="entry name" value="His_kinase_dom"/>
</dbReference>
<accession>A0ABS8WE75</accession>
<keyword evidence="10" id="KW-0812">Transmembrane</keyword>
<keyword evidence="5" id="KW-0547">Nucleotide-binding</keyword>
<dbReference type="InterPro" id="IPR035965">
    <property type="entry name" value="PAS-like_dom_sf"/>
</dbReference>
<dbReference type="InterPro" id="IPR003594">
    <property type="entry name" value="HATPase_dom"/>
</dbReference>
<evidence type="ECO:0000256" key="7">
    <source>
        <dbReference type="ARBA" id="ARBA00022840"/>
    </source>
</evidence>
<comment type="catalytic activity">
    <reaction evidence="1">
        <text>ATP + protein L-histidine = ADP + protein N-phospho-L-histidine.</text>
        <dbReference type="EC" id="2.7.13.3"/>
    </reaction>
</comment>
<dbReference type="InterPro" id="IPR033414">
    <property type="entry name" value="Sensor_dom"/>
</dbReference>
<keyword evidence="10" id="KW-1133">Transmembrane helix</keyword>
<dbReference type="SMART" id="SM00091">
    <property type="entry name" value="PAS"/>
    <property type="match status" value="1"/>
</dbReference>
<dbReference type="Pfam" id="PF02518">
    <property type="entry name" value="HATPase_c"/>
    <property type="match status" value="1"/>
</dbReference>
<dbReference type="Pfam" id="PF17149">
    <property type="entry name" value="CHASE5"/>
    <property type="match status" value="1"/>
</dbReference>
<dbReference type="Gene3D" id="1.10.287.130">
    <property type="match status" value="1"/>
</dbReference>
<reference evidence="14 15" key="1">
    <citation type="journal article" date="2022" name="Environ. Microbiol. Rep.">
        <title>Eco-phylogenetic analyses reveal divergent evolution of vitamin B12 metabolism in the marine bacterial family 'Psychromonadaceae'.</title>
        <authorList>
            <person name="Jin X."/>
            <person name="Yang Y."/>
            <person name="Cao H."/>
            <person name="Gao B."/>
            <person name="Zhao Z."/>
        </authorList>
    </citation>
    <scope>NUCLEOTIDE SEQUENCE [LARGE SCALE GENOMIC DNA]</scope>
    <source>
        <strain evidence="14 15">MKS20</strain>
    </source>
</reference>
<dbReference type="PANTHER" id="PTHR43065:SF47">
    <property type="match status" value="1"/>
</dbReference>
<evidence type="ECO:0000313" key="14">
    <source>
        <dbReference type="EMBL" id="MCE2595864.1"/>
    </source>
</evidence>
<dbReference type="InterPro" id="IPR013767">
    <property type="entry name" value="PAS_fold"/>
</dbReference>
<keyword evidence="10" id="KW-0472">Membrane</keyword>
<dbReference type="InterPro" id="IPR000700">
    <property type="entry name" value="PAS-assoc_C"/>
</dbReference>
<dbReference type="Gene3D" id="3.30.450.20">
    <property type="entry name" value="PAS domain"/>
    <property type="match status" value="1"/>
</dbReference>
<dbReference type="PANTHER" id="PTHR43065">
    <property type="entry name" value="SENSOR HISTIDINE KINASE"/>
    <property type="match status" value="1"/>
</dbReference>
<dbReference type="InterPro" id="IPR036890">
    <property type="entry name" value="HATPase_C_sf"/>
</dbReference>
<keyword evidence="9" id="KW-0175">Coiled coil</keyword>
<name>A0ABS8WE75_9GAMM</name>
<dbReference type="EC" id="2.7.13.3" evidence="2"/>
<dbReference type="EMBL" id="JAIMJA010000013">
    <property type="protein sequence ID" value="MCE2595864.1"/>
    <property type="molecule type" value="Genomic_DNA"/>
</dbReference>
<proteinExistence type="predicted"/>
<gene>
    <name evidence="14" type="ORF">K6Y31_13710</name>
</gene>
<comment type="caution">
    <text evidence="14">The sequence shown here is derived from an EMBL/GenBank/DDBJ whole genome shotgun (WGS) entry which is preliminary data.</text>
</comment>
<feature type="domain" description="Histidine kinase" evidence="11">
    <location>
        <begin position="422"/>
        <end position="654"/>
    </location>
</feature>
<evidence type="ECO:0000313" key="15">
    <source>
        <dbReference type="Proteomes" id="UP001201273"/>
    </source>
</evidence>
<dbReference type="Pfam" id="PF00989">
    <property type="entry name" value="PAS"/>
    <property type="match status" value="1"/>
</dbReference>
<keyword evidence="3" id="KW-0597">Phosphoprotein</keyword>
<sequence>MPSVVSKLKRSMSQNSLSFRLLSYILLCSSVLAVVITIVQLLWDYRKDVGQIENSITQIEASFLQPIAASLWNLDEEQVQVQVEGIMNLPNMQYVLIKEILGSSEVPLIEKGMLKQKFDISREFDLVYQGEVVGRLLVAASLDEVYRRLIEKSMVILVSQTIKTLVVSICILLIIYYLVIRHLNRIADYTRSLKLDSVSPPLKLEGRDPHPANPDELDGLAATYNQMREKIFAELSAKEKANQELAGERDFSTTIINSSTSVICCLDQSLDIDTINPAGVILTGYSQHEMAGRSWLELFVNPDQREEIAKQLKKYQDQKDFEITMTDQLGETNTLIWSFVPFYDGDHFKYLIAFGYDVSSLKRVEKEIKRLNDQLEEKVIKRTASLEQSNNQLVIAFDELKRAQQTLVESEKMASLGSLVAGVAHEINTPIGISVTASSYLQDQTKSLQQRVAEGKLSRAYIEELTGNMDESCNLLMSNLRRASDLISSFKQVAVDQSSEACYTFNLEENLNQVVTSLNHKLKKARCIVETHCDSELKMHSFPGSFTQIYSNLIINSVNHGFDEWDGERKIIIDVTRQDDRLLIDYRDTGRGIDKEIAPRIFDPFVTSKRGHGGSGLGTHVIYNLVVQLLKGSIVHDTSVEHGVCFRINIPYHNV</sequence>
<dbReference type="SUPFAM" id="SSF55874">
    <property type="entry name" value="ATPase domain of HSP90 chaperone/DNA topoisomerase II/histidine kinase"/>
    <property type="match status" value="1"/>
</dbReference>
<dbReference type="PROSITE" id="PS50112">
    <property type="entry name" value="PAS"/>
    <property type="match status" value="1"/>
</dbReference>
<dbReference type="RefSeq" id="WP_233053528.1">
    <property type="nucleotide sequence ID" value="NZ_JAIMJA010000013.1"/>
</dbReference>
<dbReference type="InterPro" id="IPR000014">
    <property type="entry name" value="PAS"/>
</dbReference>
<evidence type="ECO:0000256" key="6">
    <source>
        <dbReference type="ARBA" id="ARBA00022777"/>
    </source>
</evidence>
<evidence type="ECO:0000256" key="2">
    <source>
        <dbReference type="ARBA" id="ARBA00012438"/>
    </source>
</evidence>
<keyword evidence="6" id="KW-0418">Kinase</keyword>
<feature type="transmembrane region" description="Helical" evidence="10">
    <location>
        <begin position="21"/>
        <end position="43"/>
    </location>
</feature>
<protein>
    <recommendedName>
        <fullName evidence="2">histidine kinase</fullName>
        <ecNumber evidence="2">2.7.13.3</ecNumber>
    </recommendedName>
</protein>
<evidence type="ECO:0000256" key="3">
    <source>
        <dbReference type="ARBA" id="ARBA00022553"/>
    </source>
</evidence>
<evidence type="ECO:0000256" key="1">
    <source>
        <dbReference type="ARBA" id="ARBA00000085"/>
    </source>
</evidence>
<feature type="domain" description="PAC" evidence="13">
    <location>
        <begin position="319"/>
        <end position="370"/>
    </location>
</feature>
<evidence type="ECO:0000259" key="11">
    <source>
        <dbReference type="PROSITE" id="PS50109"/>
    </source>
</evidence>
<dbReference type="NCBIfam" id="TIGR00229">
    <property type="entry name" value="sensory_box"/>
    <property type="match status" value="1"/>
</dbReference>
<keyword evidence="7" id="KW-0067">ATP-binding</keyword>